<evidence type="ECO:0000313" key="2">
    <source>
        <dbReference type="Proteomes" id="UP001642360"/>
    </source>
</evidence>
<organism evidence="1 2">
    <name type="scientific">Ilex paraguariensis</name>
    <name type="common">yerba mate</name>
    <dbReference type="NCBI Taxonomy" id="185542"/>
    <lineage>
        <taxon>Eukaryota</taxon>
        <taxon>Viridiplantae</taxon>
        <taxon>Streptophyta</taxon>
        <taxon>Embryophyta</taxon>
        <taxon>Tracheophyta</taxon>
        <taxon>Spermatophyta</taxon>
        <taxon>Magnoliopsida</taxon>
        <taxon>eudicotyledons</taxon>
        <taxon>Gunneridae</taxon>
        <taxon>Pentapetalae</taxon>
        <taxon>asterids</taxon>
        <taxon>campanulids</taxon>
        <taxon>Aquifoliales</taxon>
        <taxon>Aquifoliaceae</taxon>
        <taxon>Ilex</taxon>
    </lineage>
</organism>
<dbReference type="AlphaFoldDB" id="A0ABC8QUT3"/>
<gene>
    <name evidence="1" type="ORF">ILEXP_LOCUS3488</name>
</gene>
<keyword evidence="2" id="KW-1185">Reference proteome</keyword>
<proteinExistence type="predicted"/>
<reference evidence="1 2" key="1">
    <citation type="submission" date="2024-02" db="EMBL/GenBank/DDBJ databases">
        <authorList>
            <person name="Vignale AGUSTIN F."/>
            <person name="Sosa J E."/>
            <person name="Modenutti C."/>
        </authorList>
    </citation>
    <scope>NUCLEOTIDE SEQUENCE [LARGE SCALE GENOMIC DNA]</scope>
</reference>
<sequence length="142" mass="16266">MNSIERLTELLDELISFEAEKFYFAMNALRLKNLYSCHECLKVEKPIFFVWTEEFADSFKDVGLEEAEKLGNAEERLTNLSLIDKFEMSMPSLIGYEAGKLDKAEKLKDHLKAEESCLTEVEEPGLIKVTEPDSKVEEPGHT</sequence>
<dbReference type="Proteomes" id="UP001642360">
    <property type="component" value="Unassembled WGS sequence"/>
</dbReference>
<protein>
    <submittedName>
        <fullName evidence="1">Uncharacterized protein</fullName>
    </submittedName>
</protein>
<comment type="caution">
    <text evidence="1">The sequence shown here is derived from an EMBL/GenBank/DDBJ whole genome shotgun (WGS) entry which is preliminary data.</text>
</comment>
<name>A0ABC8QUT3_9AQUA</name>
<accession>A0ABC8QUT3</accession>
<dbReference type="EMBL" id="CAUOFW020000759">
    <property type="protein sequence ID" value="CAK9136505.1"/>
    <property type="molecule type" value="Genomic_DNA"/>
</dbReference>
<evidence type="ECO:0000313" key="1">
    <source>
        <dbReference type="EMBL" id="CAK9136505.1"/>
    </source>
</evidence>